<evidence type="ECO:0000313" key="1">
    <source>
        <dbReference type="EMBL" id="JAH87383.1"/>
    </source>
</evidence>
<dbReference type="AlphaFoldDB" id="A0A0E9WD21"/>
<accession>A0A0E9WD21</accession>
<reference evidence="1" key="1">
    <citation type="submission" date="2014-11" db="EMBL/GenBank/DDBJ databases">
        <authorList>
            <person name="Amaro Gonzalez C."/>
        </authorList>
    </citation>
    <scope>NUCLEOTIDE SEQUENCE</scope>
</reference>
<reference evidence="1" key="2">
    <citation type="journal article" date="2015" name="Fish Shellfish Immunol.">
        <title>Early steps in the European eel (Anguilla anguilla)-Vibrio vulnificus interaction in the gills: Role of the RtxA13 toxin.</title>
        <authorList>
            <person name="Callol A."/>
            <person name="Pajuelo D."/>
            <person name="Ebbesson L."/>
            <person name="Teles M."/>
            <person name="MacKenzie S."/>
            <person name="Amaro C."/>
        </authorList>
    </citation>
    <scope>NUCLEOTIDE SEQUENCE</scope>
</reference>
<dbReference type="EMBL" id="GBXM01021194">
    <property type="protein sequence ID" value="JAH87383.1"/>
    <property type="molecule type" value="Transcribed_RNA"/>
</dbReference>
<protein>
    <submittedName>
        <fullName evidence="1">Uncharacterized protein</fullName>
    </submittedName>
</protein>
<sequence>MQSTLLKKFCLRITIAWETHKMHQQGYMGGTCQTVKYELSTGRQCSNEQGWQCFCKATLFQQLTFFFLLR</sequence>
<proteinExistence type="predicted"/>
<organism evidence="1">
    <name type="scientific">Anguilla anguilla</name>
    <name type="common">European freshwater eel</name>
    <name type="synonym">Muraena anguilla</name>
    <dbReference type="NCBI Taxonomy" id="7936"/>
    <lineage>
        <taxon>Eukaryota</taxon>
        <taxon>Metazoa</taxon>
        <taxon>Chordata</taxon>
        <taxon>Craniata</taxon>
        <taxon>Vertebrata</taxon>
        <taxon>Euteleostomi</taxon>
        <taxon>Actinopterygii</taxon>
        <taxon>Neopterygii</taxon>
        <taxon>Teleostei</taxon>
        <taxon>Anguilliformes</taxon>
        <taxon>Anguillidae</taxon>
        <taxon>Anguilla</taxon>
    </lineage>
</organism>
<name>A0A0E9WD21_ANGAN</name>